<comment type="cofactor">
    <cofactor evidence="9">
        <name>cob(II)alamin</name>
        <dbReference type="ChEBI" id="CHEBI:16304"/>
    </cofactor>
</comment>
<keyword evidence="2 9" id="KW-0963">Cytoplasm</keyword>
<dbReference type="PROSITE" id="PS00198">
    <property type="entry name" value="4FE4S_FER_1"/>
    <property type="match status" value="1"/>
</dbReference>
<dbReference type="GO" id="GO:0005737">
    <property type="term" value="C:cytoplasm"/>
    <property type="evidence" value="ECO:0007669"/>
    <property type="project" value="UniProtKB-SubCell"/>
</dbReference>
<keyword evidence="6 9" id="KW-0560">Oxidoreductase</keyword>
<proteinExistence type="inferred from homology"/>
<dbReference type="Gene3D" id="3.30.70.20">
    <property type="match status" value="1"/>
</dbReference>
<feature type="binding site" evidence="9">
    <location>
        <position position="169"/>
    </location>
    <ligand>
        <name>cob(II)alamin</name>
        <dbReference type="ChEBI" id="CHEBI:16304"/>
    </ligand>
</feature>
<comment type="subcellular location">
    <subcellularLocation>
        <location evidence="9">Cytoplasm</location>
    </subcellularLocation>
</comment>
<feature type="active site" description="Proton donor" evidence="9">
    <location>
        <position position="145"/>
    </location>
</feature>
<gene>
    <name evidence="9" type="primary">queG</name>
    <name evidence="11" type="ORF">SAMN05216296_2723</name>
</gene>
<evidence type="ECO:0000259" key="10">
    <source>
        <dbReference type="PROSITE" id="PS51379"/>
    </source>
</evidence>
<feature type="binding site" evidence="9">
    <location>
        <position position="180"/>
    </location>
    <ligand>
        <name>cob(II)alamin</name>
        <dbReference type="ChEBI" id="CHEBI:16304"/>
    </ligand>
</feature>
<evidence type="ECO:0000313" key="12">
    <source>
        <dbReference type="Proteomes" id="UP000243232"/>
    </source>
</evidence>
<feature type="binding site" evidence="9">
    <location>
        <position position="228"/>
    </location>
    <ligand>
        <name>cob(II)alamin</name>
        <dbReference type="ChEBI" id="CHEBI:16304"/>
    </ligand>
</feature>
<feature type="binding site" evidence="9">
    <location>
        <position position="203"/>
    </location>
    <ligand>
        <name>[4Fe-4S] cluster</name>
        <dbReference type="ChEBI" id="CHEBI:49883"/>
        <label>1</label>
    </ligand>
</feature>
<dbReference type="NCBIfam" id="TIGR00276">
    <property type="entry name" value="tRNA epoxyqueuosine(34) reductase QueG"/>
    <property type="match status" value="1"/>
</dbReference>
<feature type="domain" description="4Fe-4S ferredoxin-type" evidence="10">
    <location>
        <begin position="191"/>
        <end position="220"/>
    </location>
</feature>
<comment type="pathway">
    <text evidence="9">tRNA modification; tRNA-queuosine biosynthesis.</text>
</comment>
<evidence type="ECO:0000256" key="3">
    <source>
        <dbReference type="ARBA" id="ARBA00022694"/>
    </source>
</evidence>
<feature type="binding site" evidence="9">
    <location>
        <position position="260"/>
    </location>
    <ligand>
        <name>[4Fe-4S] cluster</name>
        <dbReference type="ChEBI" id="CHEBI:49883"/>
        <label>1</label>
    </ligand>
</feature>
<evidence type="ECO:0000256" key="7">
    <source>
        <dbReference type="ARBA" id="ARBA00023004"/>
    </source>
</evidence>
<accession>A0A1H2H328</accession>
<reference evidence="12" key="1">
    <citation type="submission" date="2016-10" db="EMBL/GenBank/DDBJ databases">
        <authorList>
            <person name="Varghese N."/>
            <person name="Submissions S."/>
        </authorList>
    </citation>
    <scope>NUCLEOTIDE SEQUENCE [LARGE SCALE GENOMIC DNA]</scope>
    <source>
        <strain evidence="12">DSM 17875</strain>
    </source>
</reference>
<comment type="similarity">
    <text evidence="9">Belongs to the QueG family.</text>
</comment>
<keyword evidence="1 9" id="KW-0004">4Fe-4S</keyword>
<evidence type="ECO:0000256" key="1">
    <source>
        <dbReference type="ARBA" id="ARBA00022485"/>
    </source>
</evidence>
<keyword evidence="9" id="KW-0170">Cobalt</keyword>
<dbReference type="OrthoDB" id="9784571at2"/>
<dbReference type="GO" id="GO:0046872">
    <property type="term" value="F:metal ion binding"/>
    <property type="evidence" value="ECO:0007669"/>
    <property type="project" value="UniProtKB-KW"/>
</dbReference>
<keyword evidence="12" id="KW-1185">Reference proteome</keyword>
<dbReference type="GO" id="GO:0031419">
    <property type="term" value="F:cobalamin binding"/>
    <property type="evidence" value="ECO:0007669"/>
    <property type="project" value="UniProtKB-KW"/>
</dbReference>
<dbReference type="Pfam" id="PF08331">
    <property type="entry name" value="QueG_DUF1730"/>
    <property type="match status" value="1"/>
</dbReference>
<dbReference type="InterPro" id="IPR017896">
    <property type="entry name" value="4Fe4S_Fe-S-bd"/>
</dbReference>
<dbReference type="InterPro" id="IPR004453">
    <property type="entry name" value="QueG"/>
</dbReference>
<dbReference type="EMBL" id="LT629785">
    <property type="protein sequence ID" value="SDU26261.1"/>
    <property type="molecule type" value="Genomic_DNA"/>
</dbReference>
<dbReference type="PANTHER" id="PTHR30002:SF4">
    <property type="entry name" value="EPOXYQUEUOSINE REDUCTASE"/>
    <property type="match status" value="1"/>
</dbReference>
<evidence type="ECO:0000256" key="5">
    <source>
        <dbReference type="ARBA" id="ARBA00022785"/>
    </source>
</evidence>
<evidence type="ECO:0000256" key="6">
    <source>
        <dbReference type="ARBA" id="ARBA00023002"/>
    </source>
</evidence>
<dbReference type="GO" id="GO:0052693">
    <property type="term" value="F:epoxyqueuosine reductase activity"/>
    <property type="evidence" value="ECO:0007669"/>
    <property type="project" value="UniProtKB-UniRule"/>
</dbReference>
<dbReference type="FunFam" id="3.30.70.20:FF:000017">
    <property type="entry name" value="Epoxyqueuosine reductase"/>
    <property type="match status" value="1"/>
</dbReference>
<keyword evidence="3 9" id="KW-0819">tRNA processing</keyword>
<feature type="binding site" evidence="9">
    <location>
        <position position="166"/>
    </location>
    <ligand>
        <name>cob(II)alamin</name>
        <dbReference type="ChEBI" id="CHEBI:16304"/>
    </ligand>
</feature>
<comment type="caution">
    <text evidence="9">Lacks conserved residue(s) required for the propagation of feature annotation.</text>
</comment>
<dbReference type="Pfam" id="PF13484">
    <property type="entry name" value="Fer4_16"/>
    <property type="match status" value="1"/>
</dbReference>
<feature type="binding site" evidence="9">
    <location>
        <position position="145"/>
    </location>
    <ligand>
        <name>cob(II)alamin</name>
        <dbReference type="ChEBI" id="CHEBI:16304"/>
    </ligand>
</feature>
<organism evidence="11 12">
    <name type="scientific">Pseudomonas pohangensis</name>
    <dbReference type="NCBI Taxonomy" id="364197"/>
    <lineage>
        <taxon>Bacteria</taxon>
        <taxon>Pseudomonadati</taxon>
        <taxon>Pseudomonadota</taxon>
        <taxon>Gammaproteobacteria</taxon>
        <taxon>Pseudomonadales</taxon>
        <taxon>Pseudomonadaceae</taxon>
        <taxon>Pseudomonas</taxon>
    </lineage>
</organism>
<dbReference type="InterPro" id="IPR013542">
    <property type="entry name" value="QueG_DUF1730"/>
</dbReference>
<evidence type="ECO:0000256" key="4">
    <source>
        <dbReference type="ARBA" id="ARBA00022723"/>
    </source>
</evidence>
<evidence type="ECO:0000256" key="9">
    <source>
        <dbReference type="HAMAP-Rule" id="MF_00916"/>
    </source>
</evidence>
<dbReference type="UniPathway" id="UPA00392"/>
<keyword evidence="9" id="KW-0846">Cobalamin</keyword>
<dbReference type="PROSITE" id="PS51379">
    <property type="entry name" value="4FE4S_FER_2"/>
    <property type="match status" value="1"/>
</dbReference>
<dbReference type="HAMAP" id="MF_00916">
    <property type="entry name" value="QueG"/>
    <property type="match status" value="1"/>
</dbReference>
<keyword evidence="4 9" id="KW-0479">Metal-binding</keyword>
<dbReference type="STRING" id="364197.SAMN05216296_2723"/>
<feature type="binding site" evidence="9">
    <location>
        <position position="256"/>
    </location>
    <ligand>
        <name>[4Fe-4S] cluster</name>
        <dbReference type="ChEBI" id="CHEBI:49883"/>
        <label>2</label>
    </ligand>
</feature>
<evidence type="ECO:0000256" key="2">
    <source>
        <dbReference type="ARBA" id="ARBA00022490"/>
    </source>
</evidence>
<feature type="binding site" evidence="9">
    <location>
        <position position="200"/>
    </location>
    <ligand>
        <name>[4Fe-4S] cluster</name>
        <dbReference type="ChEBI" id="CHEBI:49883"/>
        <label>1</label>
    </ligand>
</feature>
<comment type="cofactor">
    <cofactor evidence="9">
        <name>[4Fe-4S] cluster</name>
        <dbReference type="ChEBI" id="CHEBI:49883"/>
    </cofactor>
    <text evidence="9">Binds 2 [4Fe-4S] clusters per monomer.</text>
</comment>
<keyword evidence="8 9" id="KW-0411">Iron-sulfur</keyword>
<dbReference type="SUPFAM" id="SSF54862">
    <property type="entry name" value="4Fe-4S ferredoxins"/>
    <property type="match status" value="1"/>
</dbReference>
<feature type="binding site" evidence="9">
    <location>
        <position position="210"/>
    </location>
    <ligand>
        <name>[4Fe-4S] cluster</name>
        <dbReference type="ChEBI" id="CHEBI:49883"/>
        <label>2</label>
    </ligand>
</feature>
<feature type="binding site" evidence="9">
    <location>
        <begin position="253"/>
        <end position="254"/>
    </location>
    <ligand>
        <name>cob(II)alamin</name>
        <dbReference type="ChEBI" id="CHEBI:16304"/>
    </ligand>
</feature>
<dbReference type="Proteomes" id="UP000243232">
    <property type="component" value="Chromosome I"/>
</dbReference>
<feature type="binding site" evidence="9">
    <location>
        <position position="226"/>
    </location>
    <ligand>
        <name>[4Fe-4S] cluster</name>
        <dbReference type="ChEBI" id="CHEBI:49883"/>
        <label>2</label>
    </ligand>
</feature>
<dbReference type="AlphaFoldDB" id="A0A1H2H328"/>
<evidence type="ECO:0000313" key="11">
    <source>
        <dbReference type="EMBL" id="SDU26261.1"/>
    </source>
</evidence>
<name>A0A1H2H328_9PSED</name>
<feature type="binding site" evidence="9">
    <location>
        <position position="253"/>
    </location>
    <ligand>
        <name>[4Fe-4S] cluster</name>
        <dbReference type="ChEBI" id="CHEBI:49883"/>
        <label>2</label>
    </ligand>
</feature>
<keyword evidence="7 9" id="KW-0408">Iron</keyword>
<keyword evidence="5 9" id="KW-0671">Queuosine biosynthesis</keyword>
<feature type="binding site" evidence="9">
    <location>
        <position position="235"/>
    </location>
    <ligand>
        <name>tRNA</name>
        <dbReference type="ChEBI" id="CHEBI:17843"/>
    </ligand>
</feature>
<dbReference type="GO" id="GO:0051539">
    <property type="term" value="F:4 iron, 4 sulfur cluster binding"/>
    <property type="evidence" value="ECO:0007669"/>
    <property type="project" value="UniProtKB-KW"/>
</dbReference>
<sequence length="361" mass="40006">MSVSYTSADAPLLAELADSIRAWGRELGFQQVGISDVDLGEHAGHLESWLAAGYQGEMDYMAAHGSKRSHPEQLVPGTLRVISLRMDYLPGDTQMIRALKAPETAYISRYALGRDYHKLIRKRLQQLAERIQQQIGPLGYRAFVDSAPVLEKAAGQQAGLGWIGKNTLLLNRQAGSWFFLGELFVDIPLPVDAAHSSEHCGSCTACLDICPTAAFVGPYVLDARRCISYLTIELKGSIPLELRPLIGNRVFGCDDCQLVCPWNRFAKPTSQTDFLPRHHLDSTDLAALFRWTEDEFLSRTEGSPIRRTGYIGWSRNLAVGLGNAPGTIAVIEALQLRRNDPSELVREHVAWALQRHGRSVD</sequence>
<evidence type="ECO:0000256" key="8">
    <source>
        <dbReference type="ARBA" id="ARBA00023014"/>
    </source>
</evidence>
<feature type="binding site" evidence="9">
    <location>
        <position position="68"/>
    </location>
    <ligand>
        <name>cob(II)alamin</name>
        <dbReference type="ChEBI" id="CHEBI:16304"/>
    </ligand>
</feature>
<dbReference type="EC" id="1.17.99.6" evidence="9"/>
<feature type="binding site" evidence="9">
    <location>
        <position position="206"/>
    </location>
    <ligand>
        <name>[4Fe-4S] cluster</name>
        <dbReference type="ChEBI" id="CHEBI:49883"/>
        <label>1</label>
    </ligand>
</feature>
<dbReference type="PANTHER" id="PTHR30002">
    <property type="entry name" value="EPOXYQUEUOSINE REDUCTASE"/>
    <property type="match status" value="1"/>
</dbReference>
<comment type="subunit">
    <text evidence="9">Monomer.</text>
</comment>
<comment type="catalytic activity">
    <reaction evidence="9">
        <text>epoxyqueuosine(34) in tRNA + AH2 = queuosine(34) in tRNA + A + H2O</text>
        <dbReference type="Rhea" id="RHEA:32159"/>
        <dbReference type="Rhea" id="RHEA-COMP:18571"/>
        <dbReference type="Rhea" id="RHEA-COMP:18582"/>
        <dbReference type="ChEBI" id="CHEBI:13193"/>
        <dbReference type="ChEBI" id="CHEBI:15377"/>
        <dbReference type="ChEBI" id="CHEBI:17499"/>
        <dbReference type="ChEBI" id="CHEBI:194431"/>
        <dbReference type="ChEBI" id="CHEBI:194443"/>
        <dbReference type="EC" id="1.17.99.6"/>
    </reaction>
</comment>
<comment type="function">
    <text evidence="9">Catalyzes the conversion of epoxyqueuosine (oQ) to queuosine (Q), which is a hypermodified base found in the wobble positions of tRNA(Asp), tRNA(Asn), tRNA(His) and tRNA(Tyr).</text>
</comment>
<protein>
    <recommendedName>
        <fullName evidence="9">Epoxyqueuosine reductase</fullName>
        <ecNumber evidence="9">1.17.99.6</ecNumber>
    </recommendedName>
    <alternativeName>
        <fullName evidence="9">Queuosine biosynthesis protein QueG</fullName>
    </alternativeName>
</protein>
<dbReference type="RefSeq" id="WP_090196357.1">
    <property type="nucleotide sequence ID" value="NZ_LT629785.1"/>
</dbReference>
<dbReference type="GO" id="GO:0008616">
    <property type="term" value="P:tRNA queuosine(34) biosynthetic process"/>
    <property type="evidence" value="ECO:0007669"/>
    <property type="project" value="UniProtKB-UniRule"/>
</dbReference>
<dbReference type="InterPro" id="IPR017900">
    <property type="entry name" value="4Fe4S_Fe_S_CS"/>
</dbReference>